<keyword evidence="11 19" id="KW-0175">Coiled coil</keyword>
<evidence type="ECO:0000256" key="13">
    <source>
        <dbReference type="ARBA" id="ARBA00023130"/>
    </source>
</evidence>
<protein>
    <recommendedName>
        <fullName evidence="2">Fibrinogen alpha chain</fullName>
    </recommendedName>
</protein>
<evidence type="ECO:0000256" key="4">
    <source>
        <dbReference type="ARBA" id="ARBA00022553"/>
    </source>
</evidence>
<dbReference type="GO" id="GO:0072377">
    <property type="term" value="P:blood coagulation, common pathway"/>
    <property type="evidence" value="ECO:0007669"/>
    <property type="project" value="TreeGrafter"/>
</dbReference>
<dbReference type="GO" id="GO:0005938">
    <property type="term" value="C:cell cortex"/>
    <property type="evidence" value="ECO:0007669"/>
    <property type="project" value="Ensembl"/>
</dbReference>
<dbReference type="GO" id="GO:0002250">
    <property type="term" value="P:adaptive immune response"/>
    <property type="evidence" value="ECO:0007669"/>
    <property type="project" value="UniProtKB-KW"/>
</dbReference>
<dbReference type="Pfam" id="PF00147">
    <property type="entry name" value="Fibrinogen_C"/>
    <property type="match status" value="1"/>
</dbReference>
<keyword evidence="16" id="KW-0379">Hydroxylation</keyword>
<dbReference type="FunFam" id="1.20.5.50:FF:000006">
    <property type="entry name" value="Fibrinogen alpha chain"/>
    <property type="match status" value="1"/>
</dbReference>
<evidence type="ECO:0000256" key="2">
    <source>
        <dbReference type="ARBA" id="ARBA00017850"/>
    </source>
</evidence>
<evidence type="ECO:0000256" key="21">
    <source>
        <dbReference type="SAM" id="SignalP"/>
    </source>
</evidence>
<dbReference type="GO" id="GO:0042730">
    <property type="term" value="P:fibrinolysis"/>
    <property type="evidence" value="ECO:0007669"/>
    <property type="project" value="TreeGrafter"/>
</dbReference>
<evidence type="ECO:0000256" key="14">
    <source>
        <dbReference type="ARBA" id="ARBA00023157"/>
    </source>
</evidence>
<dbReference type="Pfam" id="PF08702">
    <property type="entry name" value="Fib_alpha"/>
    <property type="match status" value="1"/>
</dbReference>
<dbReference type="AlphaFoldDB" id="A0A8C6W460"/>
<dbReference type="GO" id="GO:0045202">
    <property type="term" value="C:synapse"/>
    <property type="evidence" value="ECO:0007669"/>
    <property type="project" value="Ensembl"/>
</dbReference>
<feature type="signal peptide" evidence="21">
    <location>
        <begin position="1"/>
        <end position="21"/>
    </location>
</feature>
<comment type="subcellular location">
    <subcellularLocation>
        <location evidence="1">Secreted</location>
    </subcellularLocation>
</comment>
<dbReference type="GO" id="GO:0005201">
    <property type="term" value="F:extracellular matrix structural constituent"/>
    <property type="evidence" value="ECO:0007669"/>
    <property type="project" value="TreeGrafter"/>
</dbReference>
<dbReference type="PROSITE" id="PS00514">
    <property type="entry name" value="FIBRINOGEN_C_1"/>
    <property type="match status" value="1"/>
</dbReference>
<dbReference type="Gene3D" id="3.90.215.10">
    <property type="entry name" value="Gamma Fibrinogen, chain A, domain 1"/>
    <property type="match status" value="1"/>
</dbReference>
<dbReference type="Proteomes" id="UP000694381">
    <property type="component" value="Unassembled WGS sequence"/>
</dbReference>
<dbReference type="GeneTree" id="ENSGT00940000157467"/>
<feature type="region of interest" description="Disordered" evidence="20">
    <location>
        <begin position="511"/>
        <end position="543"/>
    </location>
</feature>
<keyword evidence="6" id="KW-0356">Hemostasis</keyword>
<dbReference type="GO" id="GO:0045087">
    <property type="term" value="P:innate immune response"/>
    <property type="evidence" value="ECO:0007669"/>
    <property type="project" value="UniProtKB-KW"/>
</dbReference>
<keyword evidence="9" id="KW-0106">Calcium</keyword>
<keyword evidence="8 21" id="KW-0732">Signal</keyword>
<dbReference type="PROSITE" id="PS51406">
    <property type="entry name" value="FIBRINOGEN_C_2"/>
    <property type="match status" value="1"/>
</dbReference>
<dbReference type="PANTHER" id="PTHR47221:SF3">
    <property type="entry name" value="FIBRINOGEN ALPHA CHAIN"/>
    <property type="match status" value="1"/>
</dbReference>
<evidence type="ECO:0000259" key="22">
    <source>
        <dbReference type="PROSITE" id="PS51406"/>
    </source>
</evidence>
<dbReference type="InterPro" id="IPR020837">
    <property type="entry name" value="Fibrinogen_CS"/>
</dbReference>
<evidence type="ECO:0000256" key="16">
    <source>
        <dbReference type="ARBA" id="ARBA00023278"/>
    </source>
</evidence>
<sequence>MANSVIRTVTNFTLLLKVGSTVLSTTDTEGGEFLAGGGGVRGPRIVDRPTSHCKESDWPFCSDEDWNHKCPSGCRMKGLIDEVNQDFTNRINKLKNSLFDFQKNNKDSNSLTRNIMEYLRGDFANANNYDNTYNQVSEDLRRRIEILKRKVIEKAQQIQLLQNNVRDQLVEMKRLEVDIDIKIRSCKGSCSRGVVHELDLKDYENQQKQLQQVIGKDLLPSGERQYLPMIKMSPVSDLVPGHYKSQLQEAPPEWKALTEMKQMRMELERPGWGGTTGGNSATRGQGSENPGTTGSDGAGHWRPGSTGPGSDRNQNLGTTGSDGTGHWSSGTSGSVSGSTKPSNPKWGEFSEYHTGKSVTSKGDKELMIGNEKVTSTGSSTTTRHSCSKTVTKTVTGSDGRREVVKEVITSDDGSDCGDAIDLDLTHSFGGRLGELAQRFPEHAGFFDTSLSSLSPDIKEFGSKTHVDSGFFTDIEDTRSHVPAFSSSSKTSSVRKQHVTKSYKMADEAGMEAGPESLGDLHTTTKRGGAKSRTSRDCDDALQTHPSGTQSGIFNIKLPGSSKIFSVYCDQETSLGGWLLIQQRMDGSLNFNRTWQDYKRGFGSLSDKGEGEFWLGNDYLHRLTLRGSVLRVELEDWTGKGAYAEYHFRVGSEAEGYALQVSDYQGTAGDALIEGSVEDGAEYTSHSNMQFSTFDRDVDQWEENCAEVYGGGWWYNSCQAANLNGIYYPGGTYDPRDNSPYEIENGVVWVPFRGADYSLRAVRMKIRPLVGQ</sequence>
<dbReference type="Gene3D" id="1.20.5.50">
    <property type="match status" value="1"/>
</dbReference>
<keyword evidence="14" id="KW-1015">Disulfide bond</keyword>
<keyword evidence="3" id="KW-0964">Secreted</keyword>
<feature type="compositionally biased region" description="Low complexity" evidence="20">
    <location>
        <begin position="317"/>
        <end position="339"/>
    </location>
</feature>
<dbReference type="Pfam" id="PF12160">
    <property type="entry name" value="Fibrinogen_aC"/>
    <property type="match status" value="1"/>
</dbReference>
<evidence type="ECO:0000256" key="9">
    <source>
        <dbReference type="ARBA" id="ARBA00022837"/>
    </source>
</evidence>
<keyword evidence="5" id="KW-0399">Innate immunity</keyword>
<keyword evidence="12" id="KW-0094">Blood coagulation</keyword>
<reference evidence="23" key="1">
    <citation type="submission" date="2025-08" db="UniProtKB">
        <authorList>
            <consortium name="Ensembl"/>
        </authorList>
    </citation>
    <scope>IDENTIFICATION</scope>
</reference>
<dbReference type="PANTHER" id="PTHR47221">
    <property type="entry name" value="FIBRINOGEN ALPHA CHAIN"/>
    <property type="match status" value="1"/>
</dbReference>
<dbReference type="NCBIfam" id="NF040941">
    <property type="entry name" value="GGGWT_bact"/>
    <property type="match status" value="1"/>
</dbReference>
<accession>A0A8C6W460</accession>
<keyword evidence="15" id="KW-0325">Glycoprotein</keyword>
<evidence type="ECO:0000256" key="15">
    <source>
        <dbReference type="ARBA" id="ARBA00023180"/>
    </source>
</evidence>
<feature type="region of interest" description="Disordered" evidence="20">
    <location>
        <begin position="269"/>
        <end position="364"/>
    </location>
</feature>
<organism evidence="23 24">
    <name type="scientific">Nannospalax galili</name>
    <name type="common">Northern Israeli blind subterranean mole rat</name>
    <name type="synonym">Spalax galili</name>
    <dbReference type="NCBI Taxonomy" id="1026970"/>
    <lineage>
        <taxon>Eukaryota</taxon>
        <taxon>Metazoa</taxon>
        <taxon>Chordata</taxon>
        <taxon>Craniata</taxon>
        <taxon>Vertebrata</taxon>
        <taxon>Euteleostomi</taxon>
        <taxon>Mammalia</taxon>
        <taxon>Eutheria</taxon>
        <taxon>Euarchontoglires</taxon>
        <taxon>Glires</taxon>
        <taxon>Rodentia</taxon>
        <taxon>Myomorpha</taxon>
        <taxon>Muroidea</taxon>
        <taxon>Spalacidae</taxon>
        <taxon>Spalacinae</taxon>
        <taxon>Nannospalax</taxon>
    </lineage>
</organism>
<dbReference type="SUPFAM" id="SSF58010">
    <property type="entry name" value="Fibrinogen coiled-coil and central regions"/>
    <property type="match status" value="1"/>
</dbReference>
<dbReference type="FunFam" id="3.90.215.10:FF:000009">
    <property type="entry name" value="Fibrinogen alpha chain"/>
    <property type="match status" value="1"/>
</dbReference>
<dbReference type="SMART" id="SM00186">
    <property type="entry name" value="FBG"/>
    <property type="match status" value="1"/>
</dbReference>
<dbReference type="Gene3D" id="4.10.530.10">
    <property type="entry name" value="Gamma-fibrinogen Carboxyl Terminal Fragment, domain 2"/>
    <property type="match status" value="1"/>
</dbReference>
<dbReference type="GO" id="GO:0051258">
    <property type="term" value="P:protein polymerization"/>
    <property type="evidence" value="ECO:0007669"/>
    <property type="project" value="InterPro"/>
</dbReference>
<dbReference type="GO" id="GO:0034116">
    <property type="term" value="P:positive regulation of heterotypic cell-cell adhesion"/>
    <property type="evidence" value="ECO:0007669"/>
    <property type="project" value="TreeGrafter"/>
</dbReference>
<evidence type="ECO:0000313" key="24">
    <source>
        <dbReference type="Proteomes" id="UP000694381"/>
    </source>
</evidence>
<dbReference type="InterPro" id="IPR036056">
    <property type="entry name" value="Fibrinogen-like_C"/>
</dbReference>
<keyword evidence="24" id="KW-1185">Reference proteome</keyword>
<dbReference type="GO" id="GO:0005102">
    <property type="term" value="F:signaling receptor binding"/>
    <property type="evidence" value="ECO:0007669"/>
    <property type="project" value="InterPro"/>
</dbReference>
<feature type="domain" description="Fibrinogen C-terminal" evidence="22">
    <location>
        <begin position="528"/>
        <end position="769"/>
    </location>
</feature>
<dbReference type="InterPro" id="IPR002181">
    <property type="entry name" value="Fibrinogen_a/b/g_C_dom"/>
</dbReference>
<gene>
    <name evidence="23" type="primary">Fga</name>
</gene>
<keyword evidence="7" id="KW-0479">Metal-binding</keyword>
<name>A0A8C6W460_NANGA</name>
<proteinExistence type="predicted"/>
<dbReference type="GO" id="GO:0030674">
    <property type="term" value="F:protein-macromolecule adaptor activity"/>
    <property type="evidence" value="ECO:0007669"/>
    <property type="project" value="TreeGrafter"/>
</dbReference>
<keyword evidence="10" id="KW-0391">Immunity</keyword>
<keyword evidence="4" id="KW-0597">Phosphoprotein</keyword>
<evidence type="ECO:0000256" key="12">
    <source>
        <dbReference type="ARBA" id="ARBA00023084"/>
    </source>
</evidence>
<evidence type="ECO:0000256" key="8">
    <source>
        <dbReference type="ARBA" id="ARBA00022729"/>
    </source>
</evidence>
<dbReference type="SUPFAM" id="SSF56496">
    <property type="entry name" value="Fibrinogen C-terminal domain-like"/>
    <property type="match status" value="1"/>
</dbReference>
<evidence type="ECO:0000313" key="23">
    <source>
        <dbReference type="Ensembl" id="ENSNGAP00000006179.1"/>
    </source>
</evidence>
<dbReference type="InterPro" id="IPR014716">
    <property type="entry name" value="Fibrinogen_a/b/g_C_1"/>
</dbReference>
<feature type="coiled-coil region" evidence="19">
    <location>
        <begin position="137"/>
        <end position="178"/>
    </location>
</feature>
<evidence type="ECO:0000256" key="17">
    <source>
        <dbReference type="ARBA" id="ARBA00025974"/>
    </source>
</evidence>
<dbReference type="FunFam" id="4.10.530.10:FF:000002">
    <property type="entry name" value="Fibrinogen gamma chain"/>
    <property type="match status" value="1"/>
</dbReference>
<dbReference type="CDD" id="cd00087">
    <property type="entry name" value="FReD"/>
    <property type="match status" value="1"/>
</dbReference>
<feature type="chain" id="PRO_5034065655" description="Fibrinogen alpha chain" evidence="21">
    <location>
        <begin position="22"/>
        <end position="771"/>
    </location>
</feature>
<comment type="subunit">
    <text evidence="17">Heterohexamer; disulfide linked. Contains 2 sets of 3 non-identical chains (alpha, beta and gamma). The 2 heterotrimers are in head to head conformation with the N-termini in a small central domain.</text>
</comment>
<dbReference type="GO" id="GO:0005577">
    <property type="term" value="C:fibrinogen complex"/>
    <property type="evidence" value="ECO:0007669"/>
    <property type="project" value="InterPro"/>
</dbReference>
<evidence type="ECO:0000256" key="6">
    <source>
        <dbReference type="ARBA" id="ARBA00022696"/>
    </source>
</evidence>
<dbReference type="InterPro" id="IPR021996">
    <property type="entry name" value="Fibrinogen_aC"/>
</dbReference>
<dbReference type="OMA" id="PRIVEHM"/>
<evidence type="ECO:0000256" key="20">
    <source>
        <dbReference type="SAM" id="MobiDB-lite"/>
    </source>
</evidence>
<evidence type="ECO:0000256" key="19">
    <source>
        <dbReference type="SAM" id="Coils"/>
    </source>
</evidence>
<comment type="function">
    <text evidence="18">Cleaved by the protease thrombin to yield monomers which, together with fibrinogen beta (FGB) and fibrinogen gamma (FGG), polymerize to form an insoluble fibrin matrix. Fibrin has a major function in hemostasis as one of the primary components of blood clots. In addition, functions during the early stages of wound repair to stabilize the lesion and guide cell migration during re-epithelialization. Was originally thought to be essential for platelet aggregation, based on in vitro studies using anticoagulated blood. However, subsequent studies have shown that it is not absolutely required for thrombus formation in vivo. Enhances expression of SELP in activated platelets via an ITGB3-dependent pathway. Maternal fibrinogen is essential for successful pregnancy. Fibrin deposition is also associated with infection, where it protects against IFNG-mediated hemorrhage. May also facilitate the immune response via both innate and T-cell mediated pathways.</text>
</comment>
<dbReference type="InterPro" id="IPR012290">
    <property type="entry name" value="Fibrinogen_a/b/g_coil_dom"/>
</dbReference>
<keyword evidence="13" id="KW-1064">Adaptive immunity</keyword>
<dbReference type="InterPro" id="IPR037579">
    <property type="entry name" value="FIB_ANG-like"/>
</dbReference>
<dbReference type="Ensembl" id="ENSNGAT00000010921.1">
    <property type="protein sequence ID" value="ENSNGAP00000006179.1"/>
    <property type="gene ID" value="ENSNGAG00000009064.1"/>
</dbReference>
<evidence type="ECO:0000256" key="1">
    <source>
        <dbReference type="ARBA" id="ARBA00004613"/>
    </source>
</evidence>
<evidence type="ECO:0000256" key="3">
    <source>
        <dbReference type="ARBA" id="ARBA00022525"/>
    </source>
</evidence>
<dbReference type="GO" id="GO:0070527">
    <property type="term" value="P:platelet aggregation"/>
    <property type="evidence" value="ECO:0007669"/>
    <property type="project" value="TreeGrafter"/>
</dbReference>
<evidence type="ECO:0000256" key="5">
    <source>
        <dbReference type="ARBA" id="ARBA00022588"/>
    </source>
</evidence>
<reference evidence="23" key="2">
    <citation type="submission" date="2025-09" db="UniProtKB">
        <authorList>
            <consortium name="Ensembl"/>
        </authorList>
    </citation>
    <scope>IDENTIFICATION</scope>
</reference>
<dbReference type="GO" id="GO:0046872">
    <property type="term" value="F:metal ion binding"/>
    <property type="evidence" value="ECO:0007669"/>
    <property type="project" value="UniProtKB-KW"/>
</dbReference>
<feature type="compositionally biased region" description="Polar residues" evidence="20">
    <location>
        <begin position="278"/>
        <end position="295"/>
    </location>
</feature>
<evidence type="ECO:0000256" key="18">
    <source>
        <dbReference type="ARBA" id="ARBA00054782"/>
    </source>
</evidence>
<evidence type="ECO:0000256" key="10">
    <source>
        <dbReference type="ARBA" id="ARBA00022859"/>
    </source>
</evidence>
<evidence type="ECO:0000256" key="11">
    <source>
        <dbReference type="ARBA" id="ARBA00023054"/>
    </source>
</evidence>
<evidence type="ECO:0000256" key="7">
    <source>
        <dbReference type="ARBA" id="ARBA00022723"/>
    </source>
</evidence>
<dbReference type="SMART" id="SM01212">
    <property type="entry name" value="Fib_alpha"/>
    <property type="match status" value="1"/>
</dbReference>